<keyword evidence="3" id="KW-1185">Reference proteome</keyword>
<evidence type="ECO:0000313" key="2">
    <source>
        <dbReference type="EMBL" id="KYR01276.1"/>
    </source>
</evidence>
<name>A0A152A4V5_TIELA</name>
<dbReference type="AlphaFoldDB" id="A0A152A4V5"/>
<evidence type="ECO:0000256" key="1">
    <source>
        <dbReference type="SAM" id="Phobius"/>
    </source>
</evidence>
<proteinExistence type="predicted"/>
<dbReference type="InParanoid" id="A0A152A4V5"/>
<protein>
    <submittedName>
        <fullName evidence="2">Uncharacterized protein</fullName>
    </submittedName>
</protein>
<feature type="transmembrane region" description="Helical" evidence="1">
    <location>
        <begin position="130"/>
        <end position="147"/>
    </location>
</feature>
<organism evidence="2 3">
    <name type="scientific">Tieghemostelium lacteum</name>
    <name type="common">Slime mold</name>
    <name type="synonym">Dictyostelium lacteum</name>
    <dbReference type="NCBI Taxonomy" id="361077"/>
    <lineage>
        <taxon>Eukaryota</taxon>
        <taxon>Amoebozoa</taxon>
        <taxon>Evosea</taxon>
        <taxon>Eumycetozoa</taxon>
        <taxon>Dictyostelia</taxon>
        <taxon>Dictyosteliales</taxon>
        <taxon>Raperosteliaceae</taxon>
        <taxon>Tieghemostelium</taxon>
    </lineage>
</organism>
<comment type="caution">
    <text evidence="2">The sequence shown here is derived from an EMBL/GenBank/DDBJ whole genome shotgun (WGS) entry which is preliminary data.</text>
</comment>
<accession>A0A152A4V5</accession>
<dbReference type="EMBL" id="LODT01000011">
    <property type="protein sequence ID" value="KYR01276.1"/>
    <property type="molecule type" value="Genomic_DNA"/>
</dbReference>
<evidence type="ECO:0000313" key="3">
    <source>
        <dbReference type="Proteomes" id="UP000076078"/>
    </source>
</evidence>
<keyword evidence="1" id="KW-1133">Transmembrane helix</keyword>
<keyword evidence="1" id="KW-0812">Transmembrane</keyword>
<sequence length="149" mass="17026">MVYWQTMAESQFAQTLFFTFENDEIAYFRFTNDDNSTSTVVTNLDLYIDSKGQAEKCEVYLSFDGLANKNDHKISGLSTPFNFTACYQDMVYMTIQMENPLFSGDIQITITPVTNSTKCVYKDVSSTSTLSINMIFTFILGFIVILFNF</sequence>
<gene>
    <name evidence="2" type="ORF">DLAC_02399</name>
</gene>
<keyword evidence="1" id="KW-0472">Membrane</keyword>
<dbReference type="Proteomes" id="UP000076078">
    <property type="component" value="Unassembled WGS sequence"/>
</dbReference>
<dbReference type="FunCoup" id="A0A152A4V5">
    <property type="interactions" value="424"/>
</dbReference>
<reference evidence="2 3" key="1">
    <citation type="submission" date="2015-12" db="EMBL/GenBank/DDBJ databases">
        <title>Dictyostelia acquired genes for synthesis and detection of signals that induce cell-type specialization by lateral gene transfer from prokaryotes.</title>
        <authorList>
            <person name="Gloeckner G."/>
            <person name="Schaap P."/>
        </authorList>
    </citation>
    <scope>NUCLEOTIDE SEQUENCE [LARGE SCALE GENOMIC DNA]</scope>
    <source>
        <strain evidence="2 3">TK</strain>
    </source>
</reference>